<keyword evidence="15" id="KW-0472">Membrane</keyword>
<keyword evidence="9 19" id="KW-0479">Metal-binding</keyword>
<feature type="binding site" evidence="19">
    <location>
        <position position="172"/>
    </location>
    <ligand>
        <name>Mg(2+)</name>
        <dbReference type="ChEBI" id="CHEBI:18420"/>
        <label>1</label>
    </ligand>
</feature>
<dbReference type="AlphaFoldDB" id="A0A151GAQ9"/>
<dbReference type="InterPro" id="IPR036565">
    <property type="entry name" value="Mur-like_cat_sf"/>
</dbReference>
<dbReference type="InParanoid" id="A0A151GAQ9"/>
<keyword evidence="22" id="KW-1185">Reference proteome</keyword>
<dbReference type="Gene3D" id="3.90.190.20">
    <property type="entry name" value="Mur ligase, C-terminal domain"/>
    <property type="match status" value="1"/>
</dbReference>
<dbReference type="GO" id="GO:0005743">
    <property type="term" value="C:mitochondrial inner membrane"/>
    <property type="evidence" value="ECO:0007669"/>
    <property type="project" value="UniProtKB-SubCell"/>
</dbReference>
<dbReference type="InterPro" id="IPR004101">
    <property type="entry name" value="Mur_ligase_C"/>
</dbReference>
<evidence type="ECO:0000256" key="7">
    <source>
        <dbReference type="ARBA" id="ARBA00022563"/>
    </source>
</evidence>
<evidence type="ECO:0000256" key="4">
    <source>
        <dbReference type="ARBA" id="ARBA00005150"/>
    </source>
</evidence>
<evidence type="ECO:0000256" key="5">
    <source>
        <dbReference type="ARBA" id="ARBA00008276"/>
    </source>
</evidence>
<evidence type="ECO:0000256" key="12">
    <source>
        <dbReference type="ARBA" id="ARBA00022840"/>
    </source>
</evidence>
<keyword evidence="7 17" id="KW-0554">One-carbon metabolism</keyword>
<dbReference type="InterPro" id="IPR036615">
    <property type="entry name" value="Mur_ligase_C_dom_sf"/>
</dbReference>
<dbReference type="Pfam" id="PF02875">
    <property type="entry name" value="Mur_ligase_C"/>
    <property type="match status" value="1"/>
</dbReference>
<dbReference type="GeneID" id="63718768"/>
<evidence type="ECO:0000256" key="17">
    <source>
        <dbReference type="PIRNR" id="PIRNR038895"/>
    </source>
</evidence>
<feature type="domain" description="Mur ligase C-terminal" evidence="20">
    <location>
        <begin position="319"/>
        <end position="443"/>
    </location>
</feature>
<keyword evidence="8 17" id="KW-0436">Ligase</keyword>
<comment type="catalytic activity">
    <reaction evidence="16 17">
        <text>(6S)-5,6,7,8-tetrahydrofolyl-(gamma-L-Glu)(n) + L-glutamate + ATP = (6S)-5,6,7,8-tetrahydrofolyl-(gamma-L-Glu)(n+1) + ADP + phosphate + H(+)</text>
        <dbReference type="Rhea" id="RHEA:10580"/>
        <dbReference type="Rhea" id="RHEA-COMP:14738"/>
        <dbReference type="Rhea" id="RHEA-COMP:14740"/>
        <dbReference type="ChEBI" id="CHEBI:15378"/>
        <dbReference type="ChEBI" id="CHEBI:29985"/>
        <dbReference type="ChEBI" id="CHEBI:30616"/>
        <dbReference type="ChEBI" id="CHEBI:43474"/>
        <dbReference type="ChEBI" id="CHEBI:141005"/>
        <dbReference type="ChEBI" id="CHEBI:456216"/>
        <dbReference type="EC" id="6.3.2.17"/>
    </reaction>
</comment>
<evidence type="ECO:0000256" key="10">
    <source>
        <dbReference type="ARBA" id="ARBA00022741"/>
    </source>
</evidence>
<evidence type="ECO:0000256" key="11">
    <source>
        <dbReference type="ARBA" id="ARBA00022792"/>
    </source>
</evidence>
<dbReference type="STRING" id="98403.A0A151GAQ9"/>
<dbReference type="Proteomes" id="UP000076580">
    <property type="component" value="Chromosome 03"/>
</dbReference>
<feature type="binding site" evidence="19">
    <location>
        <position position="93"/>
    </location>
    <ligand>
        <name>Mg(2+)</name>
        <dbReference type="ChEBI" id="CHEBI:18420"/>
        <label>1</label>
    </ligand>
</feature>
<evidence type="ECO:0000256" key="3">
    <source>
        <dbReference type="ARBA" id="ARBA00004496"/>
    </source>
</evidence>
<feature type="binding site" evidence="18">
    <location>
        <position position="334"/>
    </location>
    <ligand>
        <name>ATP</name>
        <dbReference type="ChEBI" id="CHEBI:30616"/>
    </ligand>
</feature>
<dbReference type="GO" id="GO:0005829">
    <property type="term" value="C:cytosol"/>
    <property type="evidence" value="ECO:0007669"/>
    <property type="project" value="TreeGrafter"/>
</dbReference>
<reference evidence="21 22" key="1">
    <citation type="journal article" date="2016" name="Sci. Rep.">
        <title>Insights into Adaptations to a Near-Obligate Nematode Endoparasitic Lifestyle from the Finished Genome of Drechmeria coniospora.</title>
        <authorList>
            <person name="Zhang L."/>
            <person name="Zhou Z."/>
            <person name="Guo Q."/>
            <person name="Fokkens L."/>
            <person name="Miskei M."/>
            <person name="Pocsi I."/>
            <person name="Zhang W."/>
            <person name="Chen M."/>
            <person name="Wang L."/>
            <person name="Sun Y."/>
            <person name="Donzelli B.G."/>
            <person name="Gibson D.M."/>
            <person name="Nelson D.R."/>
            <person name="Luo J.G."/>
            <person name="Rep M."/>
            <person name="Liu H."/>
            <person name="Yang S."/>
            <person name="Wang J."/>
            <person name="Krasnoff S.B."/>
            <person name="Xu Y."/>
            <person name="Molnar I."/>
            <person name="Lin M."/>
        </authorList>
    </citation>
    <scope>NUCLEOTIDE SEQUENCE [LARGE SCALE GENOMIC DNA]</scope>
    <source>
        <strain evidence="21 22">ARSEF 6962</strain>
    </source>
</reference>
<comment type="function">
    <text evidence="17">Catalyzes conversion of folates to polyglutamate derivatives allowing concentration of folate compounds in the cell and the intracellular retention of these cofactors, which are important substrates for most of the folate-dependent enzymes that are involved in one-carbon transfer reactions involved in purine, pyrimidine and amino acid synthesis.</text>
</comment>
<keyword evidence="12 18" id="KW-0067">ATP-binding</keyword>
<dbReference type="SUPFAM" id="SSF53244">
    <property type="entry name" value="MurD-like peptide ligases, peptide-binding domain"/>
    <property type="match status" value="1"/>
</dbReference>
<evidence type="ECO:0000259" key="20">
    <source>
        <dbReference type="Pfam" id="PF02875"/>
    </source>
</evidence>
<evidence type="ECO:0000313" key="21">
    <source>
        <dbReference type="EMBL" id="KYK54168.1"/>
    </source>
</evidence>
<organism evidence="21 22">
    <name type="scientific">Drechmeria coniospora</name>
    <name type="common">Nematophagous fungus</name>
    <name type="synonym">Meria coniospora</name>
    <dbReference type="NCBI Taxonomy" id="98403"/>
    <lineage>
        <taxon>Eukaryota</taxon>
        <taxon>Fungi</taxon>
        <taxon>Dikarya</taxon>
        <taxon>Ascomycota</taxon>
        <taxon>Pezizomycotina</taxon>
        <taxon>Sordariomycetes</taxon>
        <taxon>Hypocreomycetidae</taxon>
        <taxon>Hypocreales</taxon>
        <taxon>Ophiocordycipitaceae</taxon>
        <taxon>Drechmeria</taxon>
    </lineage>
</organism>
<evidence type="ECO:0000313" key="22">
    <source>
        <dbReference type="Proteomes" id="UP000076580"/>
    </source>
</evidence>
<evidence type="ECO:0000256" key="9">
    <source>
        <dbReference type="ARBA" id="ARBA00022723"/>
    </source>
</evidence>
<comment type="caution">
    <text evidence="21">The sequence shown here is derived from an EMBL/GenBank/DDBJ whole genome shotgun (WGS) entry which is preliminary data.</text>
</comment>
<dbReference type="PANTHER" id="PTHR11136">
    <property type="entry name" value="FOLYLPOLYGLUTAMATE SYNTHASE-RELATED"/>
    <property type="match status" value="1"/>
</dbReference>
<protein>
    <recommendedName>
        <fullName evidence="17">Folylpolyglutamate synthase</fullName>
        <ecNumber evidence="17">6.3.2.17</ecNumber>
    </recommendedName>
    <alternativeName>
        <fullName evidence="17">Folylpoly-gamma-glutamate synthetase</fullName>
    </alternativeName>
    <alternativeName>
        <fullName evidence="17">Tetrahydrofolylpolyglutamate synthase</fullName>
    </alternativeName>
</protein>
<dbReference type="GO" id="GO:0005524">
    <property type="term" value="F:ATP binding"/>
    <property type="evidence" value="ECO:0007669"/>
    <property type="project" value="UniProtKB-KW"/>
</dbReference>
<dbReference type="SUPFAM" id="SSF53623">
    <property type="entry name" value="MurD-like peptide ligases, catalytic domain"/>
    <property type="match status" value="1"/>
</dbReference>
<evidence type="ECO:0000256" key="8">
    <source>
        <dbReference type="ARBA" id="ARBA00022598"/>
    </source>
</evidence>
<dbReference type="InterPro" id="IPR023600">
    <property type="entry name" value="Folylpolyglutamate_synth_euk"/>
</dbReference>
<dbReference type="UniPathway" id="UPA00850"/>
<dbReference type="EC" id="6.3.2.17" evidence="17"/>
<dbReference type="GO" id="GO:0006730">
    <property type="term" value="P:one-carbon metabolic process"/>
    <property type="evidence" value="ECO:0007669"/>
    <property type="project" value="UniProtKB-KW"/>
</dbReference>
<evidence type="ECO:0000256" key="16">
    <source>
        <dbReference type="ARBA" id="ARBA00047493"/>
    </source>
</evidence>
<evidence type="ECO:0000256" key="18">
    <source>
        <dbReference type="PIRSR" id="PIRSR038895-1"/>
    </source>
</evidence>
<evidence type="ECO:0000256" key="19">
    <source>
        <dbReference type="PIRSR" id="PIRSR038895-2"/>
    </source>
</evidence>
<accession>A0A151GAQ9</accession>
<dbReference type="GO" id="GO:0046872">
    <property type="term" value="F:metal ion binding"/>
    <property type="evidence" value="ECO:0007669"/>
    <property type="project" value="UniProtKB-KW"/>
</dbReference>
<dbReference type="PIRSF" id="PIRSF038895">
    <property type="entry name" value="FPGS"/>
    <property type="match status" value="1"/>
</dbReference>
<proteinExistence type="inferred from homology"/>
<dbReference type="EMBL" id="LAYC01000003">
    <property type="protein sequence ID" value="KYK54168.1"/>
    <property type="molecule type" value="Genomic_DNA"/>
</dbReference>
<evidence type="ECO:0000256" key="14">
    <source>
        <dbReference type="ARBA" id="ARBA00023128"/>
    </source>
</evidence>
<dbReference type="NCBIfam" id="TIGR01499">
    <property type="entry name" value="folC"/>
    <property type="match status" value="1"/>
</dbReference>
<dbReference type="InterPro" id="IPR001645">
    <property type="entry name" value="Folylpolyglutamate_synth"/>
</dbReference>
<name>A0A151GAQ9_DRECN</name>
<comment type="subcellular location">
    <subcellularLocation>
        <location evidence="3">Cytoplasm</location>
    </subcellularLocation>
    <subcellularLocation>
        <location evidence="1">Mitochondrion inner membrane</location>
    </subcellularLocation>
    <subcellularLocation>
        <location evidence="2">Mitochondrion matrix</location>
    </subcellularLocation>
</comment>
<gene>
    <name evidence="21" type="ORF">DCS_06125</name>
</gene>
<dbReference type="PANTHER" id="PTHR11136:SF5">
    <property type="entry name" value="FOLYLPOLYGLUTAMATE SYNTHASE, MITOCHONDRIAL"/>
    <property type="match status" value="1"/>
</dbReference>
<keyword evidence="6" id="KW-0963">Cytoplasm</keyword>
<sequence>MPSRDYTEALEKLSQLQSNRTTTALFDKRKTAQELNSAAMSEMVLWLRRAGYERHHLQALRHIHVAGTKGKGSVCAYATAMLKEYGNVGTYTSPHLVSPRERIAINGEPIRQDLFAEAFFELWDRFGEAARREGRTAAEADGPESKPFFFRFLTILAWHIFLKLDVRSVVLECGIGAEYDATNVLPPEAVSAAVISQLGVDHVAMLGDTVEKIAWHKAGVLKAGIKTFTRRLDSQPAVMEVLRTRAAEKEAILVEVDDAVVEEWGGVEGLLRGDFQKFNQALAVMAVCEHLGQGTSPSAALRDMPPEMMTGLRRARLRGRCEMIEQDDVTWLLDGAHTRESLEEVARWLNQSIQPGEDIVLVFNQQERDAAELLAGLVNAVVLGSGREDVVSHALFPRNDQKGSTEAVDMCVQDRSAKLMGALMPGCETRTFSNVDDAVAAARIISRQRTSGPKPKVLVTGSLHLVGGILRVLEPDAPS</sequence>
<feature type="binding site" evidence="18">
    <location>
        <position position="320"/>
    </location>
    <ligand>
        <name>ATP</name>
        <dbReference type="ChEBI" id="CHEBI:30616"/>
    </ligand>
</feature>
<dbReference type="Gene3D" id="3.40.1190.10">
    <property type="entry name" value="Mur-like, catalytic domain"/>
    <property type="match status" value="1"/>
</dbReference>
<dbReference type="RefSeq" id="XP_040653520.1">
    <property type="nucleotide sequence ID" value="XM_040803416.1"/>
</dbReference>
<comment type="similarity">
    <text evidence="5 17">Belongs to the folylpolyglutamate synthase family.</text>
</comment>
<comment type="cofactor">
    <cofactor evidence="17">
        <name>a monovalent cation</name>
        <dbReference type="ChEBI" id="CHEBI:60242"/>
    </cofactor>
    <text evidence="17">A monovalent cation.</text>
</comment>
<keyword evidence="10 18" id="KW-0547">Nucleotide-binding</keyword>
<evidence type="ECO:0000256" key="1">
    <source>
        <dbReference type="ARBA" id="ARBA00004273"/>
    </source>
</evidence>
<feature type="binding site" evidence="19">
    <location>
        <position position="202"/>
    </location>
    <ligand>
        <name>Mg(2+)</name>
        <dbReference type="ChEBI" id="CHEBI:18420"/>
        <label>1</label>
    </ligand>
</feature>
<comment type="pathway">
    <text evidence="4 17">Cofactor biosynthesis; tetrahydrofolylpolyglutamate biosynthesis.</text>
</comment>
<keyword evidence="11" id="KW-0999">Mitochondrion inner membrane</keyword>
<dbReference type="GO" id="GO:0004326">
    <property type="term" value="F:tetrahydrofolylpolyglutamate synthase activity"/>
    <property type="evidence" value="ECO:0007669"/>
    <property type="project" value="UniProtKB-EC"/>
</dbReference>
<keyword evidence="13 19" id="KW-0460">Magnesium</keyword>
<dbReference type="GO" id="GO:0005759">
    <property type="term" value="C:mitochondrial matrix"/>
    <property type="evidence" value="ECO:0007669"/>
    <property type="project" value="UniProtKB-SubCell"/>
</dbReference>
<evidence type="ECO:0000256" key="15">
    <source>
        <dbReference type="ARBA" id="ARBA00023136"/>
    </source>
</evidence>
<keyword evidence="14" id="KW-0496">Mitochondrion</keyword>
<evidence type="ECO:0000256" key="6">
    <source>
        <dbReference type="ARBA" id="ARBA00022490"/>
    </source>
</evidence>
<evidence type="ECO:0000256" key="13">
    <source>
        <dbReference type="ARBA" id="ARBA00022842"/>
    </source>
</evidence>
<evidence type="ECO:0000256" key="2">
    <source>
        <dbReference type="ARBA" id="ARBA00004305"/>
    </source>
</evidence>